<protein>
    <submittedName>
        <fullName evidence="1">Uncharacterized protein</fullName>
    </submittedName>
</protein>
<dbReference type="AlphaFoldDB" id="A0A4R2JGM9"/>
<evidence type="ECO:0000313" key="1">
    <source>
        <dbReference type="EMBL" id="TCO57807.1"/>
    </source>
</evidence>
<proteinExistence type="predicted"/>
<gene>
    <name evidence="1" type="ORF">EV203_12836</name>
</gene>
<comment type="caution">
    <text evidence="1">The sequence shown here is derived from an EMBL/GenBank/DDBJ whole genome shotgun (WGS) entry which is preliminary data.</text>
</comment>
<dbReference type="Proteomes" id="UP000294886">
    <property type="component" value="Unassembled WGS sequence"/>
</dbReference>
<accession>A0A4R2JGM9</accession>
<evidence type="ECO:0000313" key="2">
    <source>
        <dbReference type="Proteomes" id="UP000294886"/>
    </source>
</evidence>
<sequence length="72" mass="8553">MEDIVRELSISKLENCLFYLNEALIQLEIGIKLLKDDIDDENLCYLSHIGDDLREKDKTIKEILHFLKGRRY</sequence>
<reference evidence="1 2" key="1">
    <citation type="submission" date="2019-03" db="EMBL/GenBank/DDBJ databases">
        <title>Genomic Encyclopedia of Type Strains, Phase IV (KMG-IV): sequencing the most valuable type-strain genomes for metagenomic binning, comparative biology and taxonomic classification.</title>
        <authorList>
            <person name="Goeker M."/>
        </authorList>
    </citation>
    <scope>NUCLEOTIDE SEQUENCE [LARGE SCALE GENOMIC DNA]</scope>
    <source>
        <strain evidence="1 2">DSM 13054</strain>
    </source>
</reference>
<dbReference type="EMBL" id="SLWU01000028">
    <property type="protein sequence ID" value="TCO57807.1"/>
    <property type="molecule type" value="Genomic_DNA"/>
</dbReference>
<name>A0A4R2JGM9_9THEO</name>
<organism evidence="1 2">
    <name type="scientific">Caldanaerobacter subterraneus</name>
    <dbReference type="NCBI Taxonomy" id="911092"/>
    <lineage>
        <taxon>Bacteria</taxon>
        <taxon>Bacillati</taxon>
        <taxon>Bacillota</taxon>
        <taxon>Clostridia</taxon>
        <taxon>Thermoanaerobacterales</taxon>
        <taxon>Thermoanaerobacteraceae</taxon>
        <taxon>Caldanaerobacter</taxon>
    </lineage>
</organism>
<dbReference type="RefSeq" id="WP_132040662.1">
    <property type="nucleotide sequence ID" value="NZ_SLWU01000028.1"/>
</dbReference>